<reference evidence="5 6" key="1">
    <citation type="submission" date="2024-01" db="EMBL/GenBank/DDBJ databases">
        <title>Complete genome of Cladobotryum mycophilum ATHUM6906.</title>
        <authorList>
            <person name="Christinaki A.C."/>
            <person name="Myridakis A.I."/>
            <person name="Kouvelis V.N."/>
        </authorList>
    </citation>
    <scope>NUCLEOTIDE SEQUENCE [LARGE SCALE GENOMIC DNA]</scope>
    <source>
        <strain evidence="5 6">ATHUM6906</strain>
    </source>
</reference>
<dbReference type="Gene3D" id="3.40.50.720">
    <property type="entry name" value="NAD(P)-binding Rossmann-like Domain"/>
    <property type="match status" value="1"/>
</dbReference>
<dbReference type="InterPro" id="IPR002347">
    <property type="entry name" value="SDR_fam"/>
</dbReference>
<name>A0ABR0SL98_9HYPO</name>
<keyword evidence="3" id="KW-0560">Oxidoreductase</keyword>
<protein>
    <submittedName>
        <fullName evidence="5">Short-chain dehydrogenase PC-15</fullName>
    </submittedName>
</protein>
<evidence type="ECO:0000256" key="3">
    <source>
        <dbReference type="ARBA" id="ARBA00023002"/>
    </source>
</evidence>
<evidence type="ECO:0000256" key="4">
    <source>
        <dbReference type="RuleBase" id="RU000363"/>
    </source>
</evidence>
<evidence type="ECO:0000313" key="6">
    <source>
        <dbReference type="Proteomes" id="UP001338125"/>
    </source>
</evidence>
<evidence type="ECO:0000313" key="5">
    <source>
        <dbReference type="EMBL" id="KAK5992951.1"/>
    </source>
</evidence>
<organism evidence="5 6">
    <name type="scientific">Cladobotryum mycophilum</name>
    <dbReference type="NCBI Taxonomy" id="491253"/>
    <lineage>
        <taxon>Eukaryota</taxon>
        <taxon>Fungi</taxon>
        <taxon>Dikarya</taxon>
        <taxon>Ascomycota</taxon>
        <taxon>Pezizomycotina</taxon>
        <taxon>Sordariomycetes</taxon>
        <taxon>Hypocreomycetidae</taxon>
        <taxon>Hypocreales</taxon>
        <taxon>Hypocreaceae</taxon>
        <taxon>Cladobotryum</taxon>
    </lineage>
</organism>
<keyword evidence="6" id="KW-1185">Reference proteome</keyword>
<dbReference type="PANTHER" id="PTHR44169">
    <property type="entry name" value="NADPH-DEPENDENT 1-ACYLDIHYDROXYACETONE PHOSPHATE REDUCTASE"/>
    <property type="match status" value="1"/>
</dbReference>
<dbReference type="PRINTS" id="PR00080">
    <property type="entry name" value="SDRFAMILY"/>
</dbReference>
<comment type="similarity">
    <text evidence="1 4">Belongs to the short-chain dehydrogenases/reductases (SDR) family.</text>
</comment>
<accession>A0ABR0SL98</accession>
<dbReference type="PANTHER" id="PTHR44169:SF3">
    <property type="entry name" value="SHORT-CHAIN DEHYDROGENASE SRDE"/>
    <property type="match status" value="1"/>
</dbReference>
<evidence type="ECO:0000256" key="1">
    <source>
        <dbReference type="ARBA" id="ARBA00006484"/>
    </source>
</evidence>
<dbReference type="EMBL" id="JAVFKD010000012">
    <property type="protein sequence ID" value="KAK5992951.1"/>
    <property type="molecule type" value="Genomic_DNA"/>
</dbReference>
<proteinExistence type="inferred from homology"/>
<dbReference type="Proteomes" id="UP001338125">
    <property type="component" value="Unassembled WGS sequence"/>
</dbReference>
<gene>
    <name evidence="5" type="ORF">PT974_06376</name>
</gene>
<sequence>MASARTVLITGCSDGSLGSALALAFHKAGWRVFASARNLSKLKQVEAAGIETVQLDTLSDASIASSVSRVQELTGGSLDVLLNNAGGGYSMPLMDLDIAKARELFDLNVFSLISVTRAFYPLLAKSSHGGMVVNNTSCSSLTAGALPFSGAYNASKAAAMNLTEVLRLELAPFGIKVINLMTGSLRSTFHDNAPRATLPPDSLYNIAKETVEKTMSGEEATATGAIPSSGRKGWSGTWVDPARRIGSGGQVFADSEDRILFPDWVLGYSY</sequence>
<dbReference type="PROSITE" id="PS00061">
    <property type="entry name" value="ADH_SHORT"/>
    <property type="match status" value="1"/>
</dbReference>
<dbReference type="SUPFAM" id="SSF51735">
    <property type="entry name" value="NAD(P)-binding Rossmann-fold domains"/>
    <property type="match status" value="1"/>
</dbReference>
<dbReference type="Pfam" id="PF00106">
    <property type="entry name" value="adh_short"/>
    <property type="match status" value="1"/>
</dbReference>
<dbReference type="PRINTS" id="PR00081">
    <property type="entry name" value="GDHRDH"/>
</dbReference>
<comment type="caution">
    <text evidence="5">The sequence shown here is derived from an EMBL/GenBank/DDBJ whole genome shotgun (WGS) entry which is preliminary data.</text>
</comment>
<keyword evidence="2" id="KW-0521">NADP</keyword>
<evidence type="ECO:0000256" key="2">
    <source>
        <dbReference type="ARBA" id="ARBA00022857"/>
    </source>
</evidence>
<dbReference type="InterPro" id="IPR036291">
    <property type="entry name" value="NAD(P)-bd_dom_sf"/>
</dbReference>
<dbReference type="InterPro" id="IPR020904">
    <property type="entry name" value="Sc_DH/Rdtase_CS"/>
</dbReference>